<dbReference type="GeneID" id="2700417"/>
<dbReference type="InterPro" id="IPR013151">
    <property type="entry name" value="Immunoglobulin_dom"/>
</dbReference>
<dbReference type="EMBL" id="AY318871">
    <property type="protein sequence ID" value="AAR83425.1"/>
    <property type="molecule type" value="Genomic_DNA"/>
</dbReference>
<gene>
    <name evidence="1" type="primary">CNPV079</name>
</gene>
<dbReference type="Gene3D" id="2.60.40.10">
    <property type="entry name" value="Immunoglobulins"/>
    <property type="match status" value="1"/>
</dbReference>
<reference evidence="1 2" key="1">
    <citation type="journal article" date="2004" name="J. Virol.">
        <title>The genome of canarypox virus.</title>
        <authorList>
            <person name="Tulman E.R."/>
            <person name="Afonso C.L."/>
            <person name="Lu Z."/>
            <person name="Zsak L."/>
            <person name="Kutish G.F."/>
            <person name="Rock D.L."/>
        </authorList>
    </citation>
    <scope>NUCLEOTIDE SEQUENCE [LARGE SCALE GENOMIC DNA]</scope>
    <source>
        <strain evidence="1">ATCC VR-111</strain>
    </source>
</reference>
<name>Q6VZR8_CNPV</name>
<dbReference type="Pfam" id="PF00047">
    <property type="entry name" value="ig"/>
    <property type="match status" value="1"/>
</dbReference>
<organismHost>
    <name type="scientific">Serinus</name>
    <dbReference type="NCBI Taxonomy" id="9134"/>
</organismHost>
<dbReference type="RefSeq" id="NP_955102.1">
    <property type="nucleotide sequence ID" value="NC_005309.1"/>
</dbReference>
<dbReference type="Proteomes" id="UP000168164">
    <property type="component" value="Segment"/>
</dbReference>
<evidence type="ECO:0000313" key="1">
    <source>
        <dbReference type="EMBL" id="AAR83425.1"/>
    </source>
</evidence>
<dbReference type="KEGG" id="vg:2700417"/>
<organism evidence="1 2">
    <name type="scientific">Canarypox virus</name>
    <name type="common">CNPV</name>
    <dbReference type="NCBI Taxonomy" id="44088"/>
    <lineage>
        <taxon>Viruses</taxon>
        <taxon>Varidnaviria</taxon>
        <taxon>Bamfordvirae</taxon>
        <taxon>Nucleocytoviricota</taxon>
        <taxon>Pokkesviricetes</taxon>
        <taxon>Chitovirales</taxon>
        <taxon>Poxviridae</taxon>
        <taxon>Chordopoxvirinae</taxon>
        <taxon>Avipoxvirus</taxon>
        <taxon>Avipoxvirus canarypox</taxon>
    </lineage>
</organism>
<dbReference type="SUPFAM" id="SSF48726">
    <property type="entry name" value="Immunoglobulin"/>
    <property type="match status" value="1"/>
</dbReference>
<accession>Q6VZR8</accession>
<keyword evidence="2" id="KW-1185">Reference proteome</keyword>
<dbReference type="InterPro" id="IPR003599">
    <property type="entry name" value="Ig_sub"/>
</dbReference>
<dbReference type="InterPro" id="IPR007110">
    <property type="entry name" value="Ig-like_dom"/>
</dbReference>
<proteinExistence type="predicted"/>
<evidence type="ECO:0000313" key="2">
    <source>
        <dbReference type="Proteomes" id="UP000168164"/>
    </source>
</evidence>
<sequence length="272" mass="31261">MIDVLNNIQISSTSPLIKKNDTYSKELILIVILCFVNLSITFLLVDMPPVPYLLIPENSDAQLTCIFRDNIRPELGDNLKVHWVLLRYDKTIKHGITNNWDKKTRVGKTTLHISNVTKEKEGKYRCIVWVADSVDYKYVELGMTDGMYGGKGGVEIIPKHSDIHSCNPLKINCTFKFKEWCGESVKVYWWKLNTTTYVWDQQVTGVSWWSNGWGGKGWLNITDPTTEEMETIYMCIVTCGYSGGFGTREPVVTLYQELNTIVTYSEYPKWTL</sequence>
<dbReference type="InterPro" id="IPR036179">
    <property type="entry name" value="Ig-like_dom_sf"/>
</dbReference>
<dbReference type="SMART" id="SM00409">
    <property type="entry name" value="IG"/>
    <property type="match status" value="1"/>
</dbReference>
<protein>
    <submittedName>
        <fullName evidence="1">CNPV079 Ig-like domain protein</fullName>
    </submittedName>
</protein>
<dbReference type="InterPro" id="IPR013783">
    <property type="entry name" value="Ig-like_fold"/>
</dbReference>
<dbReference type="PROSITE" id="PS50835">
    <property type="entry name" value="IG_LIKE"/>
    <property type="match status" value="1"/>
</dbReference>